<proteinExistence type="predicted"/>
<feature type="region of interest" description="Disordered" evidence="1">
    <location>
        <begin position="21"/>
        <end position="86"/>
    </location>
</feature>
<dbReference type="EMBL" id="JRHA01000002">
    <property type="protein sequence ID" value="PQK10265.1"/>
    <property type="molecule type" value="Genomic_DNA"/>
</dbReference>
<reference evidence="2 3" key="1">
    <citation type="submission" date="2016-07" db="EMBL/GenBank/DDBJ databases">
        <title>Comparative genomics of the entomopathogenic fungus Beauveria bassiana.</title>
        <authorList>
            <person name="Valero Jimenez C.A."/>
            <person name="Zwaan B.J."/>
            <person name="Van Kan J.A."/>
            <person name="Takken W."/>
            <person name="Debets A.J."/>
            <person name="Schoustra S.E."/>
            <person name="Koenraadt C.J."/>
        </authorList>
    </citation>
    <scope>NUCLEOTIDE SEQUENCE [LARGE SCALE GENOMIC DNA]</scope>
    <source>
        <strain evidence="2 3">ARSEF 8028</strain>
    </source>
</reference>
<organism evidence="2 3">
    <name type="scientific">Beauveria bassiana</name>
    <name type="common">White muscardine disease fungus</name>
    <name type="synonym">Tritirachium shiotae</name>
    <dbReference type="NCBI Taxonomy" id="176275"/>
    <lineage>
        <taxon>Eukaryota</taxon>
        <taxon>Fungi</taxon>
        <taxon>Dikarya</taxon>
        <taxon>Ascomycota</taxon>
        <taxon>Pezizomycotina</taxon>
        <taxon>Sordariomycetes</taxon>
        <taxon>Hypocreomycetidae</taxon>
        <taxon>Hypocreales</taxon>
        <taxon>Cordycipitaceae</taxon>
        <taxon>Beauveria</taxon>
    </lineage>
</organism>
<evidence type="ECO:0000313" key="2">
    <source>
        <dbReference type="EMBL" id="PQK10265.1"/>
    </source>
</evidence>
<evidence type="ECO:0000256" key="1">
    <source>
        <dbReference type="SAM" id="MobiDB-lite"/>
    </source>
</evidence>
<sequence length="200" mass="20935">MQTPSAAASSARSFTFRPTASLPAPAFSLSSSSSPSRLSAAPPASLTASSPASTLPSSAPKTAAPRPRARTAPRASSPPVPRSRLSVRAWCSRPPAPFCTCSSLESPTLSCCSPCTTMATFYSASSSAHSLATWPSTGSQLPCRMNQAAPRRLLFAAVEQIASRKFVDRGNGYLSNMVTMVLMDQDSFSDSLGANAIIWR</sequence>
<dbReference type="AlphaFoldDB" id="A0A2S7Y271"/>
<gene>
    <name evidence="2" type="ORF">BB8028_0002g05890</name>
</gene>
<feature type="compositionally biased region" description="Low complexity" evidence="1">
    <location>
        <begin position="21"/>
        <end position="75"/>
    </location>
</feature>
<accession>A0A2S7Y271</accession>
<dbReference type="Proteomes" id="UP000237441">
    <property type="component" value="Unassembled WGS sequence"/>
</dbReference>
<evidence type="ECO:0000313" key="3">
    <source>
        <dbReference type="Proteomes" id="UP000237441"/>
    </source>
</evidence>
<comment type="caution">
    <text evidence="2">The sequence shown here is derived from an EMBL/GenBank/DDBJ whole genome shotgun (WGS) entry which is preliminary data.</text>
</comment>
<name>A0A2S7Y271_BEABA</name>
<protein>
    <submittedName>
        <fullName evidence="2">Uncharacterized protein</fullName>
    </submittedName>
</protein>